<organism evidence="2 3">
    <name type="scientific">Streptomyces shenzhenensis</name>
    <dbReference type="NCBI Taxonomy" id="943815"/>
    <lineage>
        <taxon>Bacteria</taxon>
        <taxon>Bacillati</taxon>
        <taxon>Actinomycetota</taxon>
        <taxon>Actinomycetes</taxon>
        <taxon>Kitasatosporales</taxon>
        <taxon>Streptomycetaceae</taxon>
        <taxon>Streptomyces</taxon>
    </lineage>
</organism>
<evidence type="ECO:0000313" key="3">
    <source>
        <dbReference type="Proteomes" id="UP000270471"/>
    </source>
</evidence>
<dbReference type="AlphaFoldDB" id="A0A3M0HYK2"/>
<keyword evidence="3" id="KW-1185">Reference proteome</keyword>
<dbReference type="Gene3D" id="4.10.410.40">
    <property type="match status" value="1"/>
</dbReference>
<comment type="caution">
    <text evidence="2">The sequence shown here is derived from an EMBL/GenBank/DDBJ whole genome shotgun (WGS) entry which is preliminary data.</text>
</comment>
<proteinExistence type="predicted"/>
<name>A0A3M0HYK2_9ACTN</name>
<reference evidence="2 3" key="1">
    <citation type="submission" date="2017-11" db="EMBL/GenBank/DDBJ databases">
        <title>Draft genome of actinobacteria isolated from guarana (Paullinia cupana (Mart.) Ducke.</title>
        <authorList>
            <person name="Siqueira K.A."/>
            <person name="Liotti R.G."/>
            <person name="Mendes T.A.O."/>
            <person name="Soares M.A."/>
        </authorList>
    </citation>
    <scope>NUCLEOTIDE SEQUENCE [LARGE SCALE GENOMIC DNA]</scope>
    <source>
        <strain evidence="2 3">193</strain>
    </source>
</reference>
<feature type="domain" description="Lambda phage tail tube protein N-terminal" evidence="1">
    <location>
        <begin position="18"/>
        <end position="137"/>
    </location>
</feature>
<dbReference type="EMBL" id="PENI01000032">
    <property type="protein sequence ID" value="RMB81278.1"/>
    <property type="molecule type" value="Genomic_DNA"/>
</dbReference>
<evidence type="ECO:0000313" key="2">
    <source>
        <dbReference type="EMBL" id="RMB81278.1"/>
    </source>
</evidence>
<dbReference type="InterPro" id="IPR032494">
    <property type="entry name" value="Phage_TTP_N"/>
</dbReference>
<dbReference type="Proteomes" id="UP000270471">
    <property type="component" value="Unassembled WGS sequence"/>
</dbReference>
<sequence>MAGMDGFGVQLKRGDGQSPEVFTKIADVTSLNPPGISRETLDVTSHDSVNAWMEFLGGLKDPGEVSADVNYQPSKHDLLVADFEDDAPRNYQIVFPDEDATTWAFPAILTGFEPEAPYDDKATASLTWKVSGKPTITPGA</sequence>
<accession>A0A3M0HYK2</accession>
<gene>
    <name evidence="2" type="ORF">CTZ28_35325</name>
</gene>
<dbReference type="Pfam" id="PF16461">
    <property type="entry name" value="Phage_TTP_12"/>
    <property type="match status" value="1"/>
</dbReference>
<evidence type="ECO:0000259" key="1">
    <source>
        <dbReference type="Pfam" id="PF16461"/>
    </source>
</evidence>
<dbReference type="RefSeq" id="WP_121893860.1">
    <property type="nucleotide sequence ID" value="NZ_PENI01000032.1"/>
</dbReference>
<protein>
    <submittedName>
        <fullName evidence="2">Outer capsid protein Hoc</fullName>
    </submittedName>
</protein>
<dbReference type="OrthoDB" id="4206561at2"/>